<dbReference type="AlphaFoldDB" id="A0A420VVQ2"/>
<keyword evidence="1" id="KW-1133">Transmembrane helix</keyword>
<feature type="transmembrane region" description="Helical" evidence="1">
    <location>
        <begin position="6"/>
        <end position="24"/>
    </location>
</feature>
<reference evidence="3 4" key="1">
    <citation type="submission" date="2018-10" db="EMBL/GenBank/DDBJ databases">
        <title>Sphingobacterium sp. M05W1-28.</title>
        <authorList>
            <person name="Cai H."/>
        </authorList>
    </citation>
    <scope>NUCLEOTIDE SEQUENCE [LARGE SCALE GENOMIC DNA]</scope>
    <source>
        <strain evidence="3 4">M05W1-28</strain>
    </source>
</reference>
<dbReference type="EMBL" id="RBWS01000012">
    <property type="protein sequence ID" value="RKO70446.1"/>
    <property type="molecule type" value="Genomic_DNA"/>
</dbReference>
<evidence type="ECO:0000313" key="4">
    <source>
        <dbReference type="Proteomes" id="UP000282423"/>
    </source>
</evidence>
<sequence>METTSAALFISISLVVFGISYYYFTTRHKERMEIIERGLSPDYFKNQSNFLPMLLVLGLSSVGVALGLAVGLALCDFFPTKKFLIIGLCIFMGLGLSLIMSYLVLKNTQKKG</sequence>
<dbReference type="Pfam" id="PF19762">
    <property type="entry name" value="DUF6249"/>
    <property type="match status" value="1"/>
</dbReference>
<keyword evidence="1" id="KW-0472">Membrane</keyword>
<feature type="transmembrane region" description="Helical" evidence="1">
    <location>
        <begin position="83"/>
        <end position="105"/>
    </location>
</feature>
<accession>A0A420VVQ2</accession>
<name>A0A420VVQ2_9SPHI</name>
<dbReference type="OrthoDB" id="679295at2"/>
<feature type="domain" description="DUF6249" evidence="2">
    <location>
        <begin position="8"/>
        <end position="104"/>
    </location>
</feature>
<proteinExistence type="predicted"/>
<evidence type="ECO:0000313" key="3">
    <source>
        <dbReference type="EMBL" id="RKO70446.1"/>
    </source>
</evidence>
<comment type="caution">
    <text evidence="3">The sequence shown here is derived from an EMBL/GenBank/DDBJ whole genome shotgun (WGS) entry which is preliminary data.</text>
</comment>
<gene>
    <name evidence="3" type="ORF">D7322_16320</name>
</gene>
<dbReference type="InterPro" id="IPR046216">
    <property type="entry name" value="DUF6249"/>
</dbReference>
<protein>
    <recommendedName>
        <fullName evidence="2">DUF6249 domain-containing protein</fullName>
    </recommendedName>
</protein>
<dbReference type="RefSeq" id="WP_121125346.1">
    <property type="nucleotide sequence ID" value="NZ_RBWS01000012.1"/>
</dbReference>
<organism evidence="3 4">
    <name type="scientific">Sphingobacterium puteale</name>
    <dbReference type="NCBI Taxonomy" id="2420510"/>
    <lineage>
        <taxon>Bacteria</taxon>
        <taxon>Pseudomonadati</taxon>
        <taxon>Bacteroidota</taxon>
        <taxon>Sphingobacteriia</taxon>
        <taxon>Sphingobacteriales</taxon>
        <taxon>Sphingobacteriaceae</taxon>
        <taxon>Sphingobacterium</taxon>
    </lineage>
</organism>
<keyword evidence="4" id="KW-1185">Reference proteome</keyword>
<dbReference type="Proteomes" id="UP000282423">
    <property type="component" value="Unassembled WGS sequence"/>
</dbReference>
<keyword evidence="1" id="KW-0812">Transmembrane</keyword>
<evidence type="ECO:0000259" key="2">
    <source>
        <dbReference type="Pfam" id="PF19762"/>
    </source>
</evidence>
<feature type="transmembrane region" description="Helical" evidence="1">
    <location>
        <begin position="50"/>
        <end position="71"/>
    </location>
</feature>
<evidence type="ECO:0000256" key="1">
    <source>
        <dbReference type="SAM" id="Phobius"/>
    </source>
</evidence>